<organism evidence="1 2">
    <name type="scientific">Actinoplanes aureus</name>
    <dbReference type="NCBI Taxonomy" id="2792083"/>
    <lineage>
        <taxon>Bacteria</taxon>
        <taxon>Bacillati</taxon>
        <taxon>Actinomycetota</taxon>
        <taxon>Actinomycetes</taxon>
        <taxon>Micromonosporales</taxon>
        <taxon>Micromonosporaceae</taxon>
        <taxon>Actinoplanes</taxon>
    </lineage>
</organism>
<reference evidence="1" key="1">
    <citation type="submission" date="2020-11" db="EMBL/GenBank/DDBJ databases">
        <title>Isolation and identification of active actinomycetes.</title>
        <authorList>
            <person name="Sun X."/>
        </authorList>
    </citation>
    <scope>NUCLEOTIDE SEQUENCE</scope>
    <source>
        <strain evidence="1">NEAU-A11</strain>
    </source>
</reference>
<name>A0A931C506_9ACTN</name>
<proteinExistence type="predicted"/>
<evidence type="ECO:0000313" key="2">
    <source>
        <dbReference type="Proteomes" id="UP000598146"/>
    </source>
</evidence>
<accession>A0A931C506</accession>
<dbReference type="AlphaFoldDB" id="A0A931C506"/>
<keyword evidence="2" id="KW-1185">Reference proteome</keyword>
<comment type="caution">
    <text evidence="1">The sequence shown here is derived from an EMBL/GenBank/DDBJ whole genome shotgun (WGS) entry which is preliminary data.</text>
</comment>
<dbReference type="EMBL" id="JADQTO010000001">
    <property type="protein sequence ID" value="MBG0560246.1"/>
    <property type="molecule type" value="Genomic_DNA"/>
</dbReference>
<protein>
    <submittedName>
        <fullName evidence="1">DUF4236 domain-containing protein</fullName>
    </submittedName>
</protein>
<sequence length="60" mass="7064">MGLVFRSRKKFGPLILNFTENGYSSWTFKIGRWSWNSKTRAHRYDLPGPVSWKQDKSGSR</sequence>
<dbReference type="RefSeq" id="WP_196412046.1">
    <property type="nucleotide sequence ID" value="NZ_JADQTO010000001.1"/>
</dbReference>
<evidence type="ECO:0000313" key="1">
    <source>
        <dbReference type="EMBL" id="MBG0560246.1"/>
    </source>
</evidence>
<dbReference type="Proteomes" id="UP000598146">
    <property type="component" value="Unassembled WGS sequence"/>
</dbReference>
<gene>
    <name evidence="1" type="ORF">I4J89_02045</name>
</gene>